<dbReference type="GO" id="GO:0003677">
    <property type="term" value="F:DNA binding"/>
    <property type="evidence" value="ECO:0007669"/>
    <property type="project" value="InterPro"/>
</dbReference>
<evidence type="ECO:0000313" key="2">
    <source>
        <dbReference type="EMBL" id="KNF06373.1"/>
    </source>
</evidence>
<dbReference type="InterPro" id="IPR052055">
    <property type="entry name" value="Hepadnavirus_pol/RT"/>
</dbReference>
<reference evidence="3" key="1">
    <citation type="submission" date="2014-03" db="EMBL/GenBank/DDBJ databases">
        <title>The Genome Sequence of Puccinia striiformis f. sp. tritici PST-78.</title>
        <authorList>
            <consortium name="The Broad Institute Genome Sequencing Platform"/>
            <person name="Cuomo C."/>
            <person name="Hulbert S."/>
            <person name="Chen X."/>
            <person name="Walker B."/>
            <person name="Young S.K."/>
            <person name="Zeng Q."/>
            <person name="Gargeya S."/>
            <person name="Fitzgerald M."/>
            <person name="Haas B."/>
            <person name="Abouelleil A."/>
            <person name="Alvarado L."/>
            <person name="Arachchi H.M."/>
            <person name="Berlin A.M."/>
            <person name="Chapman S.B."/>
            <person name="Goldberg J."/>
            <person name="Griggs A."/>
            <person name="Gujja S."/>
            <person name="Hansen M."/>
            <person name="Howarth C."/>
            <person name="Imamovic A."/>
            <person name="Larimer J."/>
            <person name="McCowan C."/>
            <person name="Montmayeur A."/>
            <person name="Murphy C."/>
            <person name="Neiman D."/>
            <person name="Pearson M."/>
            <person name="Priest M."/>
            <person name="Roberts A."/>
            <person name="Saif S."/>
            <person name="Shea T."/>
            <person name="Sisk P."/>
            <person name="Sykes S."/>
            <person name="Wortman J."/>
            <person name="Nusbaum C."/>
            <person name="Birren B."/>
        </authorList>
    </citation>
    <scope>NUCLEOTIDE SEQUENCE [LARGE SCALE GENOMIC DNA]</scope>
    <source>
        <strain evidence="3">race PST-78</strain>
    </source>
</reference>
<dbReference type="GO" id="GO:0015074">
    <property type="term" value="P:DNA integration"/>
    <property type="evidence" value="ECO:0007669"/>
    <property type="project" value="InterPro"/>
</dbReference>
<dbReference type="EMBL" id="AJIL01000003">
    <property type="protein sequence ID" value="KNF06373.1"/>
    <property type="molecule type" value="Genomic_DNA"/>
</dbReference>
<dbReference type="GO" id="GO:0006310">
    <property type="term" value="P:DNA recombination"/>
    <property type="evidence" value="ECO:0007669"/>
    <property type="project" value="UniProtKB-KW"/>
</dbReference>
<evidence type="ECO:0000256" key="1">
    <source>
        <dbReference type="ARBA" id="ARBA00023172"/>
    </source>
</evidence>
<dbReference type="OrthoDB" id="3254696at2759"/>
<gene>
    <name evidence="2" type="ORF">PSTG_00256</name>
</gene>
<dbReference type="InterPro" id="IPR013762">
    <property type="entry name" value="Integrase-like_cat_sf"/>
</dbReference>
<evidence type="ECO:0008006" key="4">
    <source>
        <dbReference type="Google" id="ProtNLM"/>
    </source>
</evidence>
<dbReference type="PANTHER" id="PTHR33050">
    <property type="entry name" value="REVERSE TRANSCRIPTASE DOMAIN-CONTAINING PROTEIN"/>
    <property type="match status" value="1"/>
</dbReference>
<dbReference type="AlphaFoldDB" id="A0A0L0W4A5"/>
<dbReference type="STRING" id="1165861.A0A0L0W4A5"/>
<evidence type="ECO:0000313" key="3">
    <source>
        <dbReference type="Proteomes" id="UP000054564"/>
    </source>
</evidence>
<name>A0A0L0W4A5_9BASI</name>
<dbReference type="SUPFAM" id="SSF56349">
    <property type="entry name" value="DNA breaking-rejoining enzymes"/>
    <property type="match status" value="1"/>
</dbReference>
<dbReference type="SUPFAM" id="SSF56672">
    <property type="entry name" value="DNA/RNA polymerases"/>
    <property type="match status" value="1"/>
</dbReference>
<keyword evidence="3" id="KW-1185">Reference proteome</keyword>
<dbReference type="Gene3D" id="1.10.443.10">
    <property type="entry name" value="Intergrase catalytic core"/>
    <property type="match status" value="1"/>
</dbReference>
<dbReference type="InterPro" id="IPR011010">
    <property type="entry name" value="DNA_brk_join_enz"/>
</dbReference>
<organism evidence="2 3">
    <name type="scientific">Puccinia striiformis f. sp. tritici PST-78</name>
    <dbReference type="NCBI Taxonomy" id="1165861"/>
    <lineage>
        <taxon>Eukaryota</taxon>
        <taxon>Fungi</taxon>
        <taxon>Dikarya</taxon>
        <taxon>Basidiomycota</taxon>
        <taxon>Pucciniomycotina</taxon>
        <taxon>Pucciniomycetes</taxon>
        <taxon>Pucciniales</taxon>
        <taxon>Pucciniaceae</taxon>
        <taxon>Puccinia</taxon>
    </lineage>
</organism>
<sequence>MNIPAWEAALRRAVVNGDGSTRPINDLSFPHGDPSTPSVNLFVNSDDFRTTWDDFETVSRFFKSLKAPVQLALFEWEKAYRQIPTHPSQWLYLVVQDLEGGLYLDTRITFGGVAGCGSFGRPADAWKDLMFDEFDLIKIFRWVDDNLFLRSPESKTSMTDIVKRSVHLGVLTNEKKCSEFLDEQKFIGFLWNGVERTVLLHEDKLIERIRQIEPFLIEVKLFTFNEVEVITGRLNHVSYLLPQLRCYLKGLYRWISEWKCKFAKRSAPRDVLDDLHRWRHMLRNFKNTRLVNTTTPVDIEWVGDASTSFGIGVKVGKLWLQLELLESWKGPTPCRNIAWLETVAIRIGIIMLLTTGTARKGTNVIVWTDNNTTLATIENRKSRDVHVNMEWMIIQDLLIDNELDITAMRVKSEENIADQLSRGIRGTHRDINRVMFQLPTDLSGLMKHAYKLSAFIKNGSNKITVSPDDLHILSAWSLNTLLGYNCAVKKFMIWKFQSGIEDFRLPMTVLDIERFCLWAGRSFYLVNNHKVNSQTIKKYLSGFKAWHDFHRATYPTVFRDRLKLILKASAKVDTTTIKRQKKPPILLRHLVWLTDSLSMGRPKEQAVSELAIVAFWGMARIGELTYLTGDGPLEREYSLLTTDVESIASDTGGYMLLTLLNAKTSTPGKNQTIRLHKLKNMLCPVEAVSRRLIEAGGFEASLFGYYEHGIRFHLTRAVTVGLIQTTLKKGGFDGLLGHSFRVGGASLRSALGVSDSNICVLGQWVLKCYELYIRRYSPDDLEEAKAIIRMLNELWEEI</sequence>
<proteinExistence type="predicted"/>
<dbReference type="PANTHER" id="PTHR33050:SF7">
    <property type="entry name" value="RIBONUCLEASE H"/>
    <property type="match status" value="1"/>
</dbReference>
<keyword evidence="1" id="KW-0233">DNA recombination</keyword>
<comment type="caution">
    <text evidence="2">The sequence shown here is derived from an EMBL/GenBank/DDBJ whole genome shotgun (WGS) entry which is preliminary data.</text>
</comment>
<dbReference type="Proteomes" id="UP000054564">
    <property type="component" value="Unassembled WGS sequence"/>
</dbReference>
<accession>A0A0L0W4A5</accession>
<protein>
    <recommendedName>
        <fullName evidence="4">Tyr recombinase domain-containing protein</fullName>
    </recommendedName>
</protein>
<dbReference type="InterPro" id="IPR043502">
    <property type="entry name" value="DNA/RNA_pol_sf"/>
</dbReference>